<dbReference type="PANTHER" id="PTHR33395">
    <property type="entry name" value="TRANSCRIPTASE, PUTATIVE-RELATED-RELATED"/>
    <property type="match status" value="1"/>
</dbReference>
<reference evidence="4" key="1">
    <citation type="journal article" date="2015" name="Proc. Natl. Acad. Sci. U.S.A.">
        <title>Genome sequence of the Asian Tiger mosquito, Aedes albopictus, reveals insights into its biology, genetics, and evolution.</title>
        <authorList>
            <person name="Chen X.G."/>
            <person name="Jiang X."/>
            <person name="Gu J."/>
            <person name="Xu M."/>
            <person name="Wu Y."/>
            <person name="Deng Y."/>
            <person name="Zhang C."/>
            <person name="Bonizzoni M."/>
            <person name="Dermauw W."/>
            <person name="Vontas J."/>
            <person name="Armbruster P."/>
            <person name="Huang X."/>
            <person name="Yang Y."/>
            <person name="Zhang H."/>
            <person name="He W."/>
            <person name="Peng H."/>
            <person name="Liu Y."/>
            <person name="Wu K."/>
            <person name="Chen J."/>
            <person name="Lirakis M."/>
            <person name="Topalis P."/>
            <person name="Van Leeuwen T."/>
            <person name="Hall A.B."/>
            <person name="Jiang X."/>
            <person name="Thorpe C."/>
            <person name="Mueller R.L."/>
            <person name="Sun C."/>
            <person name="Waterhouse R.M."/>
            <person name="Yan G."/>
            <person name="Tu Z.J."/>
            <person name="Fang X."/>
            <person name="James A.A."/>
        </authorList>
    </citation>
    <scope>NUCLEOTIDE SEQUENCE [LARGE SCALE GENOMIC DNA]</scope>
    <source>
        <strain evidence="4">Foshan</strain>
    </source>
</reference>
<dbReference type="GeneID" id="134286403"/>
<evidence type="ECO:0000259" key="2">
    <source>
        <dbReference type="Pfam" id="PF03372"/>
    </source>
</evidence>
<feature type="compositionally biased region" description="Polar residues" evidence="1">
    <location>
        <begin position="48"/>
        <end position="57"/>
    </location>
</feature>
<dbReference type="SUPFAM" id="SSF56219">
    <property type="entry name" value="DNase I-like"/>
    <property type="match status" value="1"/>
</dbReference>
<dbReference type="Gene3D" id="3.60.10.10">
    <property type="entry name" value="Endonuclease/exonuclease/phosphatase"/>
    <property type="match status" value="1"/>
</dbReference>
<evidence type="ECO:0000256" key="1">
    <source>
        <dbReference type="SAM" id="MobiDB-lite"/>
    </source>
</evidence>
<protein>
    <recommendedName>
        <fullName evidence="2">Endonuclease/exonuclease/phosphatase domain-containing protein</fullName>
    </recommendedName>
</protein>
<feature type="compositionally biased region" description="Polar residues" evidence="1">
    <location>
        <begin position="1"/>
        <end position="10"/>
    </location>
</feature>
<evidence type="ECO:0000313" key="3">
    <source>
        <dbReference type="EnsemblMetazoa" id="AALFPA23_003275.P3533"/>
    </source>
</evidence>
<evidence type="ECO:0000313" key="4">
    <source>
        <dbReference type="Proteomes" id="UP000069940"/>
    </source>
</evidence>
<dbReference type="InterPro" id="IPR005135">
    <property type="entry name" value="Endo/exonuclease/phosphatase"/>
</dbReference>
<feature type="region of interest" description="Disordered" evidence="1">
    <location>
        <begin position="1"/>
        <end position="30"/>
    </location>
</feature>
<name>A0ABM1XVI0_AEDAL</name>
<dbReference type="Proteomes" id="UP000069940">
    <property type="component" value="Unassembled WGS sequence"/>
</dbReference>
<dbReference type="PANTHER" id="PTHR33395:SF22">
    <property type="entry name" value="REVERSE TRANSCRIPTASE DOMAIN-CONTAINING PROTEIN"/>
    <property type="match status" value="1"/>
</dbReference>
<dbReference type="RefSeq" id="XP_062703999.1">
    <property type="nucleotide sequence ID" value="XM_062848015.1"/>
</dbReference>
<feature type="domain" description="Endonuclease/exonuclease/phosphatase" evidence="2">
    <location>
        <begin position="113"/>
        <end position="318"/>
    </location>
</feature>
<sequence>MEAPDPSNSVEPCRQRQHSRPGPVVETVERGFHRASLGKYPCVSIASRSDLSSAPSTEPSPPGRTLHDIMESSHPSNSVEPCRQCQHSRPGHVVDTEEPGFHRSGNLRIYYQNVRGLRTKIEDFFLTVSELDYDVIVLTETWLDDRVFSSQLFGADYSVFRTDRSAHNSNKSRGGGVLIAVSSHLNCSLDPAPVSDRLEQVWVKVILPANNVSIGVFYLPPDRKNDLDVIHRHIDSIAAVHNNLSDNDLVLQFGDYNLSHVHWSADIDNQLSVDLHRSRLCPSSSALLDGFCFHGLFQVNTVVNSSNSTLDLVLVNDAVLQNISLSEAGVALTALDNHHPAIEVQVSCPIPIARDTLLDYTGYNFRKADFESLNAELMQVNWSQLELMGDIDEAFGFFTNSVLQAVTTHVPPRRPPSKPPWSNGRLRLLKRRRSSALRYYCNHRSQQAKLDLNRTTREYRSYNAFLYSRYKFRTEQSLRTNPKRFWSFVNSKRNEDGLPTSMYLDEVTANCAADKCELFAAQFNRAFNDFVAGPAQVELALQDTPRDAFSYDMFVVSEQDHPNILWTTGSSILAASDLPGNPTAFSWHTRNSPLLLV</sequence>
<reference evidence="3" key="2">
    <citation type="submission" date="2025-05" db="UniProtKB">
        <authorList>
            <consortium name="EnsemblMetazoa"/>
        </authorList>
    </citation>
    <scope>IDENTIFICATION</scope>
    <source>
        <strain evidence="3">Foshan</strain>
    </source>
</reference>
<organism evidence="3 4">
    <name type="scientific">Aedes albopictus</name>
    <name type="common">Asian tiger mosquito</name>
    <name type="synonym">Stegomyia albopicta</name>
    <dbReference type="NCBI Taxonomy" id="7160"/>
    <lineage>
        <taxon>Eukaryota</taxon>
        <taxon>Metazoa</taxon>
        <taxon>Ecdysozoa</taxon>
        <taxon>Arthropoda</taxon>
        <taxon>Hexapoda</taxon>
        <taxon>Insecta</taxon>
        <taxon>Pterygota</taxon>
        <taxon>Neoptera</taxon>
        <taxon>Endopterygota</taxon>
        <taxon>Diptera</taxon>
        <taxon>Nematocera</taxon>
        <taxon>Culicoidea</taxon>
        <taxon>Culicidae</taxon>
        <taxon>Culicinae</taxon>
        <taxon>Aedini</taxon>
        <taxon>Aedes</taxon>
        <taxon>Stegomyia</taxon>
    </lineage>
</organism>
<proteinExistence type="predicted"/>
<accession>A0ABM1XVI0</accession>
<feature type="region of interest" description="Disordered" evidence="1">
    <location>
        <begin position="48"/>
        <end position="99"/>
    </location>
</feature>
<dbReference type="EnsemblMetazoa" id="AALFPA23_003275.R3533">
    <property type="protein sequence ID" value="AALFPA23_003275.P3533"/>
    <property type="gene ID" value="AALFPA23_003275"/>
</dbReference>
<dbReference type="Pfam" id="PF03372">
    <property type="entry name" value="Exo_endo_phos"/>
    <property type="match status" value="1"/>
</dbReference>
<keyword evidence="4" id="KW-1185">Reference proteome</keyword>
<dbReference type="InterPro" id="IPR036691">
    <property type="entry name" value="Endo/exonu/phosph_ase_sf"/>
</dbReference>